<dbReference type="SUPFAM" id="SSF49503">
    <property type="entry name" value="Cupredoxins"/>
    <property type="match status" value="1"/>
</dbReference>
<dbReference type="PANTHER" id="PTHR42838:SF2">
    <property type="entry name" value="NITROUS-OXIDE REDUCTASE"/>
    <property type="match status" value="1"/>
</dbReference>
<dbReference type="InterPro" id="IPR034214">
    <property type="entry name" value="Ba3_CcO_II_C"/>
</dbReference>
<keyword evidence="4" id="KW-0472">Membrane</keyword>
<dbReference type="Pfam" id="PF00116">
    <property type="entry name" value="COX2"/>
    <property type="match status" value="1"/>
</dbReference>
<comment type="caution">
    <text evidence="6">The sequence shown here is derived from an EMBL/GenBank/DDBJ whole genome shotgun (WGS) entry which is preliminary data.</text>
</comment>
<name>A0A5R9J6T9_9PROT</name>
<keyword evidence="7" id="KW-1185">Reference proteome</keyword>
<dbReference type="PANTHER" id="PTHR42838">
    <property type="entry name" value="CYTOCHROME C OXIDASE SUBUNIT II"/>
    <property type="match status" value="1"/>
</dbReference>
<dbReference type="InterPro" id="IPR001505">
    <property type="entry name" value="Copper_CuA"/>
</dbReference>
<dbReference type="CDD" id="cd13913">
    <property type="entry name" value="ba3_CcO_II_C"/>
    <property type="match status" value="1"/>
</dbReference>
<dbReference type="InterPro" id="IPR008972">
    <property type="entry name" value="Cupredoxin"/>
</dbReference>
<evidence type="ECO:0000313" key="6">
    <source>
        <dbReference type="EMBL" id="TLU71066.1"/>
    </source>
</evidence>
<feature type="transmembrane region" description="Helical" evidence="4">
    <location>
        <begin position="24"/>
        <end position="46"/>
    </location>
</feature>
<keyword evidence="4" id="KW-0812">Transmembrane</keyword>
<evidence type="ECO:0000256" key="1">
    <source>
        <dbReference type="ARBA" id="ARBA00004196"/>
    </source>
</evidence>
<evidence type="ECO:0000256" key="3">
    <source>
        <dbReference type="ARBA" id="ARBA00023008"/>
    </source>
</evidence>
<dbReference type="RefSeq" id="WP_138327422.1">
    <property type="nucleotide sequence ID" value="NZ_VCDI01000008.1"/>
</dbReference>
<dbReference type="GO" id="GO:0016020">
    <property type="term" value="C:membrane"/>
    <property type="evidence" value="ECO:0007669"/>
    <property type="project" value="InterPro"/>
</dbReference>
<dbReference type="Gene3D" id="2.60.40.420">
    <property type="entry name" value="Cupredoxins - blue copper proteins"/>
    <property type="match status" value="1"/>
</dbReference>
<organism evidence="6 7">
    <name type="scientific">Lichenicoccus roseus</name>
    <dbReference type="NCBI Taxonomy" id="2683649"/>
    <lineage>
        <taxon>Bacteria</taxon>
        <taxon>Pseudomonadati</taxon>
        <taxon>Pseudomonadota</taxon>
        <taxon>Alphaproteobacteria</taxon>
        <taxon>Acetobacterales</taxon>
        <taxon>Acetobacteraceae</taxon>
        <taxon>Lichenicoccus</taxon>
    </lineage>
</organism>
<dbReference type="PROSITE" id="PS50857">
    <property type="entry name" value="COX2_CUA"/>
    <property type="match status" value="1"/>
</dbReference>
<dbReference type="InterPro" id="IPR051403">
    <property type="entry name" value="NosZ/Cyto_c_oxidase_sub2"/>
</dbReference>
<evidence type="ECO:0000256" key="4">
    <source>
        <dbReference type="SAM" id="Phobius"/>
    </source>
</evidence>
<evidence type="ECO:0000313" key="7">
    <source>
        <dbReference type="Proteomes" id="UP000305654"/>
    </source>
</evidence>
<keyword evidence="2" id="KW-0479">Metal-binding</keyword>
<keyword evidence="4" id="KW-1133">Transmembrane helix</keyword>
<sequence length="176" mass="19407">MNTQSPGPDFEHAFHRSAERHERVWIFCVVTMLLLLTAGTMFYAVYDYGVVTKGAAFHADPTAPARETAFQDGRVIQTGPNAYSVYMVGHLWMWSPSPIHVKQGAAITFYVTSTDVLHGFEVQGTTINLTAVPGIVGTVSYNFSHPGTYHIICNEFCGIEHQAMIGRIIVDPATRS</sequence>
<dbReference type="OrthoDB" id="9781261at2"/>
<proteinExistence type="predicted"/>
<comment type="subcellular location">
    <subcellularLocation>
        <location evidence="1">Cell envelope</location>
    </subcellularLocation>
</comment>
<dbReference type="AlphaFoldDB" id="A0A5R9J6T9"/>
<dbReference type="EMBL" id="VCDI01000008">
    <property type="protein sequence ID" value="TLU71066.1"/>
    <property type="molecule type" value="Genomic_DNA"/>
</dbReference>
<dbReference type="InterPro" id="IPR002429">
    <property type="entry name" value="CcO_II-like_C"/>
</dbReference>
<dbReference type="GO" id="GO:0030313">
    <property type="term" value="C:cell envelope"/>
    <property type="evidence" value="ECO:0007669"/>
    <property type="project" value="UniProtKB-SubCell"/>
</dbReference>
<feature type="domain" description="Cytochrome oxidase subunit II copper A binding" evidence="5">
    <location>
        <begin position="80"/>
        <end position="176"/>
    </location>
</feature>
<dbReference type="GO" id="GO:0005507">
    <property type="term" value="F:copper ion binding"/>
    <property type="evidence" value="ECO:0007669"/>
    <property type="project" value="InterPro"/>
</dbReference>
<accession>A0A5R9J6T9</accession>
<reference evidence="6 7" key="1">
    <citation type="submission" date="2019-05" db="EMBL/GenBank/DDBJ databases">
        <authorList>
            <person name="Pankratov T."/>
            <person name="Grouzdev D."/>
        </authorList>
    </citation>
    <scope>NUCLEOTIDE SEQUENCE [LARGE SCALE GENOMIC DNA]</scope>
    <source>
        <strain evidence="6 7">KEBCLARHB70R</strain>
    </source>
</reference>
<protein>
    <submittedName>
        <fullName evidence="6">Cytochrome C oxidase subunit II</fullName>
    </submittedName>
</protein>
<evidence type="ECO:0000259" key="5">
    <source>
        <dbReference type="PROSITE" id="PS50857"/>
    </source>
</evidence>
<evidence type="ECO:0000256" key="2">
    <source>
        <dbReference type="ARBA" id="ARBA00022723"/>
    </source>
</evidence>
<dbReference type="GO" id="GO:0004129">
    <property type="term" value="F:cytochrome-c oxidase activity"/>
    <property type="evidence" value="ECO:0007669"/>
    <property type="project" value="InterPro"/>
</dbReference>
<dbReference type="PROSITE" id="PS00078">
    <property type="entry name" value="COX2"/>
    <property type="match status" value="1"/>
</dbReference>
<dbReference type="Proteomes" id="UP000305654">
    <property type="component" value="Unassembled WGS sequence"/>
</dbReference>
<keyword evidence="3" id="KW-0186">Copper</keyword>
<gene>
    <name evidence="6" type="ORF">FE263_17965</name>
</gene>